<organism evidence="1 2">
    <name type="scientific">Neorhizobium galegae bv. officinalis</name>
    <dbReference type="NCBI Taxonomy" id="323656"/>
    <lineage>
        <taxon>Bacteria</taxon>
        <taxon>Pseudomonadati</taxon>
        <taxon>Pseudomonadota</taxon>
        <taxon>Alphaproteobacteria</taxon>
        <taxon>Hyphomicrobiales</taxon>
        <taxon>Rhizobiaceae</taxon>
        <taxon>Rhizobium/Agrobacterium group</taxon>
        <taxon>Neorhizobium</taxon>
    </lineage>
</organism>
<evidence type="ECO:0000313" key="2">
    <source>
        <dbReference type="Proteomes" id="UP000046176"/>
    </source>
</evidence>
<gene>
    <name evidence="1" type="ORF">NGAL_HAMBI1145_59690</name>
</gene>
<dbReference type="EMBL" id="CCRH01000037">
    <property type="protein sequence ID" value="CDZ41592.1"/>
    <property type="molecule type" value="Genomic_DNA"/>
</dbReference>
<proteinExistence type="predicted"/>
<dbReference type="AlphaFoldDB" id="A0A0T7G2Z3"/>
<protein>
    <submittedName>
        <fullName evidence="1">Uncharacterized protein</fullName>
    </submittedName>
</protein>
<name>A0A0T7G2Z3_NEOGA</name>
<dbReference type="Proteomes" id="UP000046176">
    <property type="component" value="Unassembled WGS sequence"/>
</dbReference>
<accession>A0A0T7G2Z3</accession>
<sequence length="60" mass="6337">MIYSYGPINENDALPTDGAGQLTYESGIVDTAGPFALLDRTHPPELRAQGGINLIAGINH</sequence>
<reference evidence="1 2" key="1">
    <citation type="submission" date="2014-08" db="EMBL/GenBank/DDBJ databases">
        <authorList>
            <person name="Chen Y.-H."/>
        </authorList>
    </citation>
    <scope>NUCLEOTIDE SEQUENCE [LARGE SCALE GENOMIC DNA]</scope>
</reference>
<evidence type="ECO:0000313" key="1">
    <source>
        <dbReference type="EMBL" id="CDZ41592.1"/>
    </source>
</evidence>